<dbReference type="Gene3D" id="3.40.190.80">
    <property type="match status" value="1"/>
</dbReference>
<dbReference type="PANTHER" id="PTHR20854:SF4">
    <property type="entry name" value="INOSITOL-1-MONOPHOSPHATASE-RELATED"/>
    <property type="match status" value="1"/>
</dbReference>
<protein>
    <submittedName>
        <fullName evidence="2">Inositol-1-monophosphatase</fullName>
    </submittedName>
</protein>
<feature type="binding site" evidence="1">
    <location>
        <position position="228"/>
    </location>
    <ligand>
        <name>Mg(2+)</name>
        <dbReference type="ChEBI" id="CHEBI:18420"/>
        <label>1</label>
        <note>catalytic</note>
    </ligand>
</feature>
<dbReference type="Gene3D" id="3.30.540.10">
    <property type="entry name" value="Fructose-1,6-Bisphosphatase, subunit A, domain 1"/>
    <property type="match status" value="1"/>
</dbReference>
<dbReference type="Pfam" id="PF00459">
    <property type="entry name" value="Inositol_P"/>
    <property type="match status" value="1"/>
</dbReference>
<name>A0A6C2UAY7_PONDE</name>
<keyword evidence="1" id="KW-0479">Metal-binding</keyword>
<dbReference type="Proteomes" id="UP000366872">
    <property type="component" value="Unassembled WGS sequence"/>
</dbReference>
<dbReference type="CDD" id="cd01637">
    <property type="entry name" value="IMPase_like"/>
    <property type="match status" value="1"/>
</dbReference>
<dbReference type="PRINTS" id="PR00377">
    <property type="entry name" value="IMPHPHTASES"/>
</dbReference>
<proteinExistence type="predicted"/>
<organism evidence="2 3">
    <name type="scientific">Pontiella desulfatans</name>
    <dbReference type="NCBI Taxonomy" id="2750659"/>
    <lineage>
        <taxon>Bacteria</taxon>
        <taxon>Pseudomonadati</taxon>
        <taxon>Kiritimatiellota</taxon>
        <taxon>Kiritimatiellia</taxon>
        <taxon>Kiritimatiellales</taxon>
        <taxon>Pontiellaceae</taxon>
        <taxon>Pontiella</taxon>
    </lineage>
</organism>
<feature type="binding site" evidence="1">
    <location>
        <position position="95"/>
    </location>
    <ligand>
        <name>Mg(2+)</name>
        <dbReference type="ChEBI" id="CHEBI:18420"/>
        <label>1</label>
        <note>catalytic</note>
    </ligand>
</feature>
<evidence type="ECO:0000313" key="2">
    <source>
        <dbReference type="EMBL" id="VGO17185.1"/>
    </source>
</evidence>
<dbReference type="GO" id="GO:0046872">
    <property type="term" value="F:metal ion binding"/>
    <property type="evidence" value="ECO:0007669"/>
    <property type="project" value="UniProtKB-KW"/>
</dbReference>
<comment type="cofactor">
    <cofactor evidence="1">
        <name>Mg(2+)</name>
        <dbReference type="ChEBI" id="CHEBI:18420"/>
    </cofactor>
</comment>
<feature type="binding site" evidence="1">
    <location>
        <position position="77"/>
    </location>
    <ligand>
        <name>Mg(2+)</name>
        <dbReference type="ChEBI" id="CHEBI:18420"/>
        <label>1</label>
        <note>catalytic</note>
    </ligand>
</feature>
<dbReference type="GO" id="GO:0006020">
    <property type="term" value="P:inositol metabolic process"/>
    <property type="evidence" value="ECO:0007669"/>
    <property type="project" value="TreeGrafter"/>
</dbReference>
<dbReference type="PANTHER" id="PTHR20854">
    <property type="entry name" value="INOSITOL MONOPHOSPHATASE"/>
    <property type="match status" value="1"/>
</dbReference>
<keyword evidence="3" id="KW-1185">Reference proteome</keyword>
<sequence>MKLNTDNLTDLCNLAIEAARKAGAHISKTRPTDIRQDKEGDSLASQVLTEVDGQCQEMILETLEPTFAEYDLALLTEESPDDGSRLVKDFFWCIDPIDGTLPYIEGTSGYAVSIALISQEGVPYIGVVYDPIEHILYHAIRGQGAFRNEKPWTLGHVEGRLFMNTDRSVAEQPEYPALVAGLENFGYGKLETTTHGGGVMNAIWALENAPACYVRMPKEKVGGGTFWDFGATACIYRELGAHVSDIHGDPLDLNHADSIYMNRKGILYATDAELARKILALKEKLI</sequence>
<reference evidence="2 3" key="1">
    <citation type="submission" date="2019-04" db="EMBL/GenBank/DDBJ databases">
        <authorList>
            <person name="Van Vliet M D."/>
        </authorList>
    </citation>
    <scope>NUCLEOTIDE SEQUENCE [LARGE SCALE GENOMIC DNA]</scope>
    <source>
        <strain evidence="2 3">F1</strain>
    </source>
</reference>
<dbReference type="GO" id="GO:0008934">
    <property type="term" value="F:inositol monophosphate 1-phosphatase activity"/>
    <property type="evidence" value="ECO:0007669"/>
    <property type="project" value="TreeGrafter"/>
</dbReference>
<keyword evidence="1" id="KW-0460">Magnesium</keyword>
<feature type="binding site" evidence="1">
    <location>
        <position position="97"/>
    </location>
    <ligand>
        <name>Mg(2+)</name>
        <dbReference type="ChEBI" id="CHEBI:18420"/>
        <label>1</label>
        <note>catalytic</note>
    </ligand>
</feature>
<accession>A0A6C2UAY7</accession>
<dbReference type="RefSeq" id="WP_136082674.1">
    <property type="nucleotide sequence ID" value="NZ_CAAHFG010000004.1"/>
</dbReference>
<evidence type="ECO:0000256" key="1">
    <source>
        <dbReference type="PIRSR" id="PIRSR600760-2"/>
    </source>
</evidence>
<dbReference type="AlphaFoldDB" id="A0A6C2UAY7"/>
<dbReference type="InterPro" id="IPR000760">
    <property type="entry name" value="Inositol_monophosphatase-like"/>
</dbReference>
<dbReference type="GO" id="GO:0007165">
    <property type="term" value="P:signal transduction"/>
    <property type="evidence" value="ECO:0007669"/>
    <property type="project" value="TreeGrafter"/>
</dbReference>
<dbReference type="EMBL" id="CAAHFG010000004">
    <property type="protein sequence ID" value="VGO17185.1"/>
    <property type="molecule type" value="Genomic_DNA"/>
</dbReference>
<feature type="binding site" evidence="1">
    <location>
        <position position="98"/>
    </location>
    <ligand>
        <name>Mg(2+)</name>
        <dbReference type="ChEBI" id="CHEBI:18420"/>
        <label>1</label>
        <note>catalytic</note>
    </ligand>
</feature>
<evidence type="ECO:0000313" key="3">
    <source>
        <dbReference type="Proteomes" id="UP000366872"/>
    </source>
</evidence>
<dbReference type="SUPFAM" id="SSF56655">
    <property type="entry name" value="Carbohydrate phosphatase"/>
    <property type="match status" value="1"/>
</dbReference>
<gene>
    <name evidence="2" type="primary">suhB_3</name>
    <name evidence="2" type="ORF">PDESU_05780</name>
</gene>